<dbReference type="InterPro" id="IPR027417">
    <property type="entry name" value="P-loop_NTPase"/>
</dbReference>
<accession>A0A1M6E582</accession>
<protein>
    <recommendedName>
        <fullName evidence="3">DUF1611 domain-containing protein</fullName>
    </recommendedName>
</protein>
<reference evidence="2" key="1">
    <citation type="submission" date="2016-11" db="EMBL/GenBank/DDBJ databases">
        <authorList>
            <person name="Varghese N."/>
            <person name="Submissions S."/>
        </authorList>
    </citation>
    <scope>NUCLEOTIDE SEQUENCE [LARGE SCALE GENOMIC DNA]</scope>
    <source>
        <strain evidence="2">DSM 22623</strain>
    </source>
</reference>
<dbReference type="OrthoDB" id="145933at2"/>
<gene>
    <name evidence="1" type="ORF">SAMN04488508_103219</name>
</gene>
<dbReference type="STRING" id="570521.SAMN04488508_103219"/>
<dbReference type="Gene3D" id="3.40.50.300">
    <property type="entry name" value="P-loop containing nucleotide triphosphate hydrolases"/>
    <property type="match status" value="1"/>
</dbReference>
<dbReference type="SUPFAM" id="SSF52540">
    <property type="entry name" value="P-loop containing nucleoside triphosphate hydrolases"/>
    <property type="match status" value="1"/>
</dbReference>
<name>A0A1M6E582_9FLAO</name>
<sequence length="347" mass="38138">MKTIKKSNICKHVNHYQINTKIAKSHQPIAGDVAIFEVVSIGSLNAVQDFEGRNCYIFLGDRIMLAFGNRYASNQFEGYVPEGYHPEYDFIGKGGVAGIAVSMYYKLLTKGPTKLKLIGYASDNDGEVINTIYYHQKATRFNPKKVRPFKTILSIGSSMDSGKTTTAAYLCRGLKNSGFKVAYIKLTGTVFNKDRMLAYDCGADVVSDFSEFGFPSTYLCSLDQLMDLHEGLLSQIAAVHPDYVVIEVADGLYQKETSMLLDHELFTDTIDHVILSCCDSLAVSTGIQLLTPIFGSRLFALGGLFTGSPLLVAEVENRSTLPILTLEKLLDPGQILPLLILDVNVAV</sequence>
<organism evidence="1 2">
    <name type="scientific">Aquimarina spongiae</name>
    <dbReference type="NCBI Taxonomy" id="570521"/>
    <lineage>
        <taxon>Bacteria</taxon>
        <taxon>Pseudomonadati</taxon>
        <taxon>Bacteroidota</taxon>
        <taxon>Flavobacteriia</taxon>
        <taxon>Flavobacteriales</taxon>
        <taxon>Flavobacteriaceae</taxon>
        <taxon>Aquimarina</taxon>
    </lineage>
</organism>
<dbReference type="AlphaFoldDB" id="A0A1M6E582"/>
<dbReference type="RefSeq" id="WP_073315571.1">
    <property type="nucleotide sequence ID" value="NZ_FQYP01000003.1"/>
</dbReference>
<evidence type="ECO:0008006" key="3">
    <source>
        <dbReference type="Google" id="ProtNLM"/>
    </source>
</evidence>
<evidence type="ECO:0000313" key="2">
    <source>
        <dbReference type="Proteomes" id="UP000184432"/>
    </source>
</evidence>
<dbReference type="EMBL" id="FQYP01000003">
    <property type="protein sequence ID" value="SHI80565.1"/>
    <property type="molecule type" value="Genomic_DNA"/>
</dbReference>
<keyword evidence="2" id="KW-1185">Reference proteome</keyword>
<evidence type="ECO:0000313" key="1">
    <source>
        <dbReference type="EMBL" id="SHI80565.1"/>
    </source>
</evidence>
<dbReference type="Proteomes" id="UP000184432">
    <property type="component" value="Unassembled WGS sequence"/>
</dbReference>
<proteinExistence type="predicted"/>